<feature type="domain" description="DUF2428" evidence="3">
    <location>
        <begin position="620"/>
        <end position="817"/>
    </location>
</feature>
<name>A0A0L0NSX1_CANAR</name>
<gene>
    <name evidence="6" type="ORF">QG37_06491</name>
</gene>
<dbReference type="PANTHER" id="PTHR14387:SF0">
    <property type="entry name" value="DUF2428 DOMAIN-CONTAINING PROTEIN"/>
    <property type="match status" value="1"/>
</dbReference>
<dbReference type="GO" id="GO:0030488">
    <property type="term" value="P:tRNA methylation"/>
    <property type="evidence" value="ECO:0007669"/>
    <property type="project" value="TreeGrafter"/>
</dbReference>
<dbReference type="VEuPathDB" id="FungiDB:CJI96_0003662"/>
<dbReference type="SUPFAM" id="SSF48371">
    <property type="entry name" value="ARM repeat"/>
    <property type="match status" value="2"/>
</dbReference>
<evidence type="ECO:0000256" key="1">
    <source>
        <dbReference type="ARBA" id="ARBA00010409"/>
    </source>
</evidence>
<proteinExistence type="inferred from homology"/>
<dbReference type="Pfam" id="PF10350">
    <property type="entry name" value="DUF2428"/>
    <property type="match status" value="1"/>
</dbReference>
<evidence type="ECO:0000259" key="5">
    <source>
        <dbReference type="Pfam" id="PF25151"/>
    </source>
</evidence>
<protein>
    <submittedName>
        <fullName evidence="6">Uncharacterized protein</fullName>
    </submittedName>
</protein>
<dbReference type="InterPro" id="IPR056843">
    <property type="entry name" value="THADA-like_TPR"/>
</dbReference>
<dbReference type="VEuPathDB" id="FungiDB:CJI97_001106"/>
<reference evidence="7" key="1">
    <citation type="journal article" date="2015" name="BMC Genomics">
        <title>Draft genome of a commonly misdiagnosed multidrug resistant pathogen Candida auris.</title>
        <authorList>
            <person name="Chatterjee S."/>
            <person name="Alampalli S.V."/>
            <person name="Nageshan R.K."/>
            <person name="Chettiar S.T."/>
            <person name="Joshi S."/>
            <person name="Tatu U.S."/>
        </authorList>
    </citation>
    <scope>NUCLEOTIDE SEQUENCE [LARGE SCALE GENOMIC DNA]</scope>
    <source>
        <strain evidence="7">6684</strain>
    </source>
</reference>
<dbReference type="GO" id="GO:0005829">
    <property type="term" value="C:cytosol"/>
    <property type="evidence" value="ECO:0007669"/>
    <property type="project" value="TreeGrafter"/>
</dbReference>
<comment type="similarity">
    <text evidence="1">Belongs to the THADA family.</text>
</comment>
<feature type="domain" description="tRNA (32-2'-O)-methyltransferase regulator THADA-like TPR repeats region" evidence="4">
    <location>
        <begin position="241"/>
        <end position="484"/>
    </location>
</feature>
<comment type="caution">
    <text evidence="6">The sequence shown here is derived from an EMBL/GenBank/DDBJ whole genome shotgun (WGS) entry which is preliminary data.</text>
</comment>
<feature type="domain" description="tRNA (32-2'-O)-methyltransferase regulator THADA-like C-terminal TPR repeats region" evidence="5">
    <location>
        <begin position="820"/>
        <end position="962"/>
    </location>
</feature>
<dbReference type="VEuPathDB" id="FungiDB:CJJ09_003758"/>
<dbReference type="Pfam" id="PF25150">
    <property type="entry name" value="TPR_Trm732"/>
    <property type="match status" value="1"/>
</dbReference>
<dbReference type="VEuPathDB" id="FungiDB:CJJ07_002934"/>
<dbReference type="InterPro" id="IPR016024">
    <property type="entry name" value="ARM-type_fold"/>
</dbReference>
<evidence type="ECO:0000313" key="7">
    <source>
        <dbReference type="Proteomes" id="UP000037122"/>
    </source>
</evidence>
<dbReference type="Proteomes" id="UP000037122">
    <property type="component" value="Unassembled WGS sequence"/>
</dbReference>
<sequence length="1344" mass="153405">MAAKPDPTGARDGSHMNSSLQSLLLTTAMNEDTEKTERSLADVKSDLINLASSAETINPSFLSLHREIFTSLAQPSNDPTKANIQAADALLIWYLRAIQSIKAGNEWSKCNFEGIAHSKVFEWATSSLEFSHGAQANAGLGLLKRMVQFICLHECGIQLCSQWALQLYTGCHNKKERFQMLETVVKECPEVAECIKKNDPQFVKNILLSLRTGAVANASSKCLVALLQNLHLKFLSEEDFVAFWATEVIQAMAFSDLQRKNIHQYFLPLAFRITPNCLKIFVTSYLKDHDEDRLTVLLMNQKMFKSKDPIETGIISELEVMDALLADKERVRLLALDLVVSCIRTSTVPGEHILKLLKNKDALDGFVEDTRSPETRDAFCSTLRKAVISLKNCYVHNITKSPESIKLTLTFLQDYFFQWVNPSSSYLPLFIALSFFELLVEEEFDGISRQKQKNKRVMTILEIYNEPFISVLLRFLTNNYEDIRMKSRKLLQRAPEFAFLEVQSDLISQYYNNAFESLKSVKGRKSDENVNLLLFLMSKESSDFSQINKYLSHPQLNLNNLANSSPHGVYAFHSKFINEFSILISSQKLYFGDLFRQLMGSCEQLWSKYKANTTFNTLEDSEGMEATSWRPIRESAILLASIIEADRKNNYELLDDESLLQACDLIIDQLSNITHRGVFMAVYDAYVKACCACLERPIMMHYPLDWLEKSLDIIKSKTQFVSRRSGGLPFLITGVLNGLYKKKLYQDKLREVFTKLAAFTQIPLREEDRSTSGFPQVHSFNCIKQMFLDSLLFPQSKRYIYEAFCLALDSIDSPEWSIKNAALMLFSSLVNRLFGTNMVGNLLTGMKTTVFFAMYRGIEERCLDRLSTSKSKSIESLICILTILERLDWNGNNNSAAVKFKTLLDEHCLGHKQWKIRQLAARVLAKMTAPSKAEEFAAACLMSVRACNSYNLVHGKLLLVLNLQKRGVKIPSHSLVYAMKSPALACHQIVNALLDIIDTHEYLQGEIILSLEILYHDYLRRKKRYPDNTRDECLIRVTKLIFKGNDESLKSLFECLIAADFYKSLEAALDICKQMDNLPVDVIKTLKENASDPKTWNPLRVEIMKLLISKGIYIKTPLPDSEWSKELQVLSFVAQDKLDIQKLKPLLHVSQPEETRLLCVDAMSRALEKASNDDPYCDDIFVLLLLTSRSESREVRRKAADALAKHCGLPSTWSTPYTFRMALKLKSPFQLRDSSVLYDYLALFRQNFRDFEKKDLLDLDRDDLYMNEMRVYVELANAVNGSIDIDIDKVLSLIDNKGILRSWEYDYLFHTGLSKVMTTASEEDRIRIRQGLAKIGYIETPVSS</sequence>
<accession>A0A0L0NSX1</accession>
<dbReference type="Pfam" id="PF25151">
    <property type="entry name" value="TPR_Trm732_C"/>
    <property type="match status" value="1"/>
</dbReference>
<organism evidence="6 7">
    <name type="scientific">Candidozyma auris</name>
    <name type="common">Yeast</name>
    <name type="synonym">Candida auris</name>
    <dbReference type="NCBI Taxonomy" id="498019"/>
    <lineage>
        <taxon>Eukaryota</taxon>
        <taxon>Fungi</taxon>
        <taxon>Dikarya</taxon>
        <taxon>Ascomycota</taxon>
        <taxon>Saccharomycotina</taxon>
        <taxon>Pichiomycetes</taxon>
        <taxon>Metschnikowiaceae</taxon>
        <taxon>Candidozyma</taxon>
    </lineage>
</organism>
<dbReference type="InterPro" id="IPR056842">
    <property type="entry name" value="THADA-like_TPR_C"/>
</dbReference>
<keyword evidence="2" id="KW-0819">tRNA processing</keyword>
<evidence type="ECO:0000313" key="6">
    <source>
        <dbReference type="EMBL" id="KND97272.1"/>
    </source>
</evidence>
<evidence type="ECO:0000259" key="3">
    <source>
        <dbReference type="Pfam" id="PF10350"/>
    </source>
</evidence>
<dbReference type="PANTHER" id="PTHR14387">
    <property type="entry name" value="THADA/DEATH RECEPTOR INTERACTING PROTEIN"/>
    <property type="match status" value="1"/>
</dbReference>
<dbReference type="InterPro" id="IPR019442">
    <property type="entry name" value="THADA/TRM732_DUF2428"/>
</dbReference>
<evidence type="ECO:0000256" key="2">
    <source>
        <dbReference type="ARBA" id="ARBA00022694"/>
    </source>
</evidence>
<dbReference type="EMBL" id="LGST01000043">
    <property type="protein sequence ID" value="KND97272.1"/>
    <property type="molecule type" value="Genomic_DNA"/>
</dbReference>
<dbReference type="VEuPathDB" id="FungiDB:QG37_06491"/>
<evidence type="ECO:0000259" key="4">
    <source>
        <dbReference type="Pfam" id="PF25150"/>
    </source>
</evidence>
<dbReference type="InterPro" id="IPR051954">
    <property type="entry name" value="tRNA_methyltransferase_THADA"/>
</dbReference>
<dbReference type="VEuPathDB" id="FungiDB:CJJ09_003757"/>
<dbReference type="VEuPathDB" id="FungiDB:B9J08_001498"/>